<protein>
    <submittedName>
        <fullName evidence="1">Uncharacterized protein</fullName>
    </submittedName>
</protein>
<dbReference type="Proteomes" id="UP000070163">
    <property type="component" value="Unassembled WGS sequence"/>
</dbReference>
<keyword evidence="2" id="KW-1185">Reference proteome</keyword>
<accession>A0A133UAB0</accession>
<gene>
    <name evidence="1" type="ORF">AKJ57_02290</name>
</gene>
<comment type="caution">
    <text evidence="1">The sequence shown here is derived from an EMBL/GenBank/DDBJ whole genome shotgun (WGS) entry which is preliminary data.</text>
</comment>
<evidence type="ECO:0000313" key="2">
    <source>
        <dbReference type="Proteomes" id="UP000070163"/>
    </source>
</evidence>
<dbReference type="EMBL" id="LHXJ01000019">
    <property type="protein sequence ID" value="KXA91147.1"/>
    <property type="molecule type" value="Genomic_DNA"/>
</dbReference>
<evidence type="ECO:0000313" key="1">
    <source>
        <dbReference type="EMBL" id="KXA91147.1"/>
    </source>
</evidence>
<dbReference type="AlphaFoldDB" id="A0A133UAB0"/>
<sequence>MKLSDDVSRSVADFVILEEFELRIAFAMRNLPYDAYGGLKDATFWVASWKKATEGLEDRVLEVHPFLEE</sequence>
<reference evidence="1 2" key="1">
    <citation type="journal article" date="2016" name="Sci. Rep.">
        <title>Metabolic traits of an uncultured archaeal lineage -MSBL1- from brine pools of the Red Sea.</title>
        <authorList>
            <person name="Mwirichia R."/>
            <person name="Alam I."/>
            <person name="Rashid M."/>
            <person name="Vinu M."/>
            <person name="Ba-Alawi W."/>
            <person name="Anthony Kamau A."/>
            <person name="Kamanda Ngugi D."/>
            <person name="Goker M."/>
            <person name="Klenk H.P."/>
            <person name="Bajic V."/>
            <person name="Stingl U."/>
        </authorList>
    </citation>
    <scope>NUCLEOTIDE SEQUENCE [LARGE SCALE GENOMIC DNA]</scope>
    <source>
        <strain evidence="1">SCGC-AAA259A05</strain>
    </source>
</reference>
<proteinExistence type="predicted"/>
<organism evidence="1 2">
    <name type="scientific">candidate division MSBL1 archaeon SCGC-AAA259A05</name>
    <dbReference type="NCBI Taxonomy" id="1698259"/>
    <lineage>
        <taxon>Archaea</taxon>
        <taxon>Methanobacteriati</taxon>
        <taxon>Methanobacteriota</taxon>
        <taxon>candidate division MSBL1</taxon>
    </lineage>
</organism>
<name>A0A133UAB0_9EURY</name>